<feature type="signal peptide" evidence="4">
    <location>
        <begin position="1"/>
        <end position="31"/>
    </location>
</feature>
<dbReference type="PROSITE" id="PS50835">
    <property type="entry name" value="IG_LIKE"/>
    <property type="match status" value="1"/>
</dbReference>
<dbReference type="InterPro" id="IPR007110">
    <property type="entry name" value="Ig-like_dom"/>
</dbReference>
<keyword evidence="7" id="KW-1185">Reference proteome</keyword>
<comment type="subcellular location">
    <subcellularLocation>
        <location evidence="1">Membrane</location>
    </subcellularLocation>
</comment>
<name>A0A3Q1HVH6_ANATE</name>
<dbReference type="Gene3D" id="2.60.40.10">
    <property type="entry name" value="Immunoglobulins"/>
    <property type="match status" value="1"/>
</dbReference>
<dbReference type="PANTHER" id="PTHR24100">
    <property type="entry name" value="BUTYROPHILIN"/>
    <property type="match status" value="1"/>
</dbReference>
<keyword evidence="2" id="KW-0472">Membrane</keyword>
<keyword evidence="3" id="KW-0393">Immunoglobulin domain</keyword>
<dbReference type="GO" id="GO:0009897">
    <property type="term" value="C:external side of plasma membrane"/>
    <property type="evidence" value="ECO:0007669"/>
    <property type="project" value="TreeGrafter"/>
</dbReference>
<proteinExistence type="predicted"/>
<evidence type="ECO:0000313" key="6">
    <source>
        <dbReference type="Ensembl" id="ENSATEP00000011379.2"/>
    </source>
</evidence>
<feature type="domain" description="Ig-like" evidence="5">
    <location>
        <begin position="12"/>
        <end position="123"/>
    </location>
</feature>
<dbReference type="GO" id="GO:0001817">
    <property type="term" value="P:regulation of cytokine production"/>
    <property type="evidence" value="ECO:0007669"/>
    <property type="project" value="TreeGrafter"/>
</dbReference>
<keyword evidence="4" id="KW-0732">Signal</keyword>
<evidence type="ECO:0000256" key="1">
    <source>
        <dbReference type="ARBA" id="ARBA00004370"/>
    </source>
</evidence>
<dbReference type="AlphaFoldDB" id="A0A3Q1HVH6"/>
<dbReference type="InterPro" id="IPR036179">
    <property type="entry name" value="Ig-like_dom_sf"/>
</dbReference>
<sequence length="209" mass="24119">MDSLTKWSVLIPSVLLSVQMMLWFVEEGVESILLPCNTTVYLPNVVKVEWTGRDRTVHVYENGSDQTAEQDEFYRGRTEMKRNPLKPGDLSLTLKYPTDRDRGTFTCTVYNREGNILMMKQVELKVKGQNVSVLLLLSVHIIFCSVCHRLRGRNEAEKKHTKADSRTKKGSRLVAGCRLVEKRRQSYRGERTEESFCRDRGTQVKPMCN</sequence>
<dbReference type="InParanoid" id="A0A3Q1HVH6"/>
<dbReference type="GeneTree" id="ENSGT01030000235217"/>
<evidence type="ECO:0000256" key="2">
    <source>
        <dbReference type="ARBA" id="ARBA00023136"/>
    </source>
</evidence>
<dbReference type="SUPFAM" id="SSF48726">
    <property type="entry name" value="Immunoglobulin"/>
    <property type="match status" value="1"/>
</dbReference>
<dbReference type="Proteomes" id="UP000265040">
    <property type="component" value="Chromosome 18"/>
</dbReference>
<protein>
    <recommendedName>
        <fullName evidence="5">Ig-like domain-containing protein</fullName>
    </recommendedName>
</protein>
<evidence type="ECO:0000259" key="5">
    <source>
        <dbReference type="PROSITE" id="PS50835"/>
    </source>
</evidence>
<organism evidence="6 7">
    <name type="scientific">Anabas testudineus</name>
    <name type="common">Climbing perch</name>
    <name type="synonym">Anthias testudineus</name>
    <dbReference type="NCBI Taxonomy" id="64144"/>
    <lineage>
        <taxon>Eukaryota</taxon>
        <taxon>Metazoa</taxon>
        <taxon>Chordata</taxon>
        <taxon>Craniata</taxon>
        <taxon>Vertebrata</taxon>
        <taxon>Euteleostomi</taxon>
        <taxon>Actinopterygii</taxon>
        <taxon>Neopterygii</taxon>
        <taxon>Teleostei</taxon>
        <taxon>Neoteleostei</taxon>
        <taxon>Acanthomorphata</taxon>
        <taxon>Anabantaria</taxon>
        <taxon>Anabantiformes</taxon>
        <taxon>Anabantoidei</taxon>
        <taxon>Anabantidae</taxon>
        <taxon>Anabas</taxon>
    </lineage>
</organism>
<dbReference type="OrthoDB" id="8955870at2759"/>
<dbReference type="PANTHER" id="PTHR24100:SF151">
    <property type="entry name" value="ICOS LIGAND"/>
    <property type="match status" value="1"/>
</dbReference>
<reference evidence="6" key="1">
    <citation type="submission" date="2021-04" db="EMBL/GenBank/DDBJ databases">
        <authorList>
            <consortium name="Wellcome Sanger Institute Data Sharing"/>
        </authorList>
    </citation>
    <scope>NUCLEOTIDE SEQUENCE [LARGE SCALE GENOMIC DNA]</scope>
</reference>
<evidence type="ECO:0000256" key="4">
    <source>
        <dbReference type="SAM" id="SignalP"/>
    </source>
</evidence>
<accession>A0A3Q1HVH6</accession>
<dbReference type="Ensembl" id="ENSATET00000011568.2">
    <property type="protein sequence ID" value="ENSATEP00000011379.2"/>
    <property type="gene ID" value="ENSATEG00000007935.2"/>
</dbReference>
<dbReference type="GO" id="GO:0050852">
    <property type="term" value="P:T cell receptor signaling pathway"/>
    <property type="evidence" value="ECO:0007669"/>
    <property type="project" value="TreeGrafter"/>
</dbReference>
<reference evidence="6" key="2">
    <citation type="submission" date="2025-08" db="UniProtKB">
        <authorList>
            <consortium name="Ensembl"/>
        </authorList>
    </citation>
    <scope>IDENTIFICATION</scope>
</reference>
<dbReference type="InterPro" id="IPR050504">
    <property type="entry name" value="IgSF_BTN/MOG"/>
</dbReference>
<feature type="chain" id="PRO_5030079606" description="Ig-like domain-containing protein" evidence="4">
    <location>
        <begin position="32"/>
        <end position="209"/>
    </location>
</feature>
<reference evidence="6" key="3">
    <citation type="submission" date="2025-09" db="UniProtKB">
        <authorList>
            <consortium name="Ensembl"/>
        </authorList>
    </citation>
    <scope>IDENTIFICATION</scope>
</reference>
<evidence type="ECO:0000313" key="7">
    <source>
        <dbReference type="Proteomes" id="UP000265040"/>
    </source>
</evidence>
<dbReference type="GO" id="GO:0005102">
    <property type="term" value="F:signaling receptor binding"/>
    <property type="evidence" value="ECO:0007669"/>
    <property type="project" value="TreeGrafter"/>
</dbReference>
<evidence type="ECO:0000256" key="3">
    <source>
        <dbReference type="ARBA" id="ARBA00023319"/>
    </source>
</evidence>
<dbReference type="InterPro" id="IPR013783">
    <property type="entry name" value="Ig-like_fold"/>
</dbReference>